<keyword evidence="9" id="KW-1185">Reference proteome</keyword>
<dbReference type="Pfam" id="PF01509">
    <property type="entry name" value="TruB_N"/>
    <property type="match status" value="1"/>
</dbReference>
<dbReference type="HAMAP" id="MF_01080">
    <property type="entry name" value="TruB_bact"/>
    <property type="match status" value="1"/>
</dbReference>
<evidence type="ECO:0000256" key="5">
    <source>
        <dbReference type="HAMAP-Rule" id="MF_01080"/>
    </source>
</evidence>
<evidence type="ECO:0000259" key="7">
    <source>
        <dbReference type="Pfam" id="PF16198"/>
    </source>
</evidence>
<dbReference type="InterPro" id="IPR002501">
    <property type="entry name" value="PsdUridine_synth_N"/>
</dbReference>
<dbReference type="PANTHER" id="PTHR13767">
    <property type="entry name" value="TRNA-PSEUDOURIDINE SYNTHASE"/>
    <property type="match status" value="1"/>
</dbReference>
<evidence type="ECO:0000256" key="4">
    <source>
        <dbReference type="ARBA" id="ARBA00023235"/>
    </source>
</evidence>
<dbReference type="PATRIC" id="fig|1298851.3.peg.463"/>
<dbReference type="GO" id="GO:0160148">
    <property type="term" value="F:tRNA pseudouridine(55) synthase activity"/>
    <property type="evidence" value="ECO:0007669"/>
    <property type="project" value="UniProtKB-EC"/>
</dbReference>
<dbReference type="STRING" id="1298851.TST_0452"/>
<dbReference type="OrthoDB" id="9802309at2"/>
<proteinExistence type="inferred from homology"/>
<evidence type="ECO:0000313" key="8">
    <source>
        <dbReference type="EMBL" id="BAT71260.1"/>
    </source>
</evidence>
<dbReference type="Gene3D" id="3.30.2350.10">
    <property type="entry name" value="Pseudouridine synthase"/>
    <property type="match status" value="1"/>
</dbReference>
<dbReference type="GO" id="GO:0031119">
    <property type="term" value="P:tRNA pseudouridine synthesis"/>
    <property type="evidence" value="ECO:0007669"/>
    <property type="project" value="UniProtKB-UniRule"/>
</dbReference>
<dbReference type="GO" id="GO:1990481">
    <property type="term" value="P:mRNA pseudouridine synthesis"/>
    <property type="evidence" value="ECO:0007669"/>
    <property type="project" value="TreeGrafter"/>
</dbReference>
<organism evidence="8 9">
    <name type="scientific">Thermosulfidibacter takaii (strain DSM 17441 / JCM 13301 / NBRC 103674 / ABI70S6)</name>
    <dbReference type="NCBI Taxonomy" id="1298851"/>
    <lineage>
        <taxon>Bacteria</taxon>
        <taxon>Pseudomonadati</taxon>
        <taxon>Thermosulfidibacterota</taxon>
        <taxon>Thermosulfidibacteria</taxon>
        <taxon>Thermosulfidibacterales</taxon>
        <taxon>Thermosulfidibacteraceae</taxon>
    </lineage>
</organism>
<keyword evidence="3 5" id="KW-0819">tRNA processing</keyword>
<reference evidence="9" key="1">
    <citation type="journal article" date="2018" name="Science">
        <title>A primordial and reversible TCA cycle in a facultatively chemolithoautotrophic thermophile.</title>
        <authorList>
            <person name="Nunoura T."/>
            <person name="Chikaraishi Y."/>
            <person name="Izaki R."/>
            <person name="Suwa T."/>
            <person name="Sato T."/>
            <person name="Harada T."/>
            <person name="Mori K."/>
            <person name="Kato Y."/>
            <person name="Miyazaki M."/>
            <person name="Shimamura S."/>
            <person name="Yanagawa K."/>
            <person name="Shuto A."/>
            <person name="Ohkouchi N."/>
            <person name="Fujita N."/>
            <person name="Takaki Y."/>
            <person name="Atomi H."/>
            <person name="Takai K."/>
        </authorList>
    </citation>
    <scope>NUCLEOTIDE SEQUENCE [LARGE SCALE GENOMIC DNA]</scope>
    <source>
        <strain evidence="9">DSM 17441 / JCM 13301 / NBRC 103674 / ABI70S6</strain>
    </source>
</reference>
<dbReference type="CDD" id="cd02573">
    <property type="entry name" value="PseudoU_synth_EcTruB"/>
    <property type="match status" value="1"/>
</dbReference>
<evidence type="ECO:0000259" key="6">
    <source>
        <dbReference type="Pfam" id="PF01509"/>
    </source>
</evidence>
<keyword evidence="4 5" id="KW-0413">Isomerase</keyword>
<dbReference type="InterPro" id="IPR020103">
    <property type="entry name" value="PsdUridine_synth_cat_dom_sf"/>
</dbReference>
<evidence type="ECO:0000256" key="1">
    <source>
        <dbReference type="ARBA" id="ARBA00000385"/>
    </source>
</evidence>
<feature type="domain" description="Pseudouridine synthase II N-terminal" evidence="6">
    <location>
        <begin position="26"/>
        <end position="174"/>
    </location>
</feature>
<evidence type="ECO:0000313" key="9">
    <source>
        <dbReference type="Proteomes" id="UP000063234"/>
    </source>
</evidence>
<dbReference type="InterPro" id="IPR032819">
    <property type="entry name" value="TruB_C"/>
</dbReference>
<comment type="catalytic activity">
    <reaction evidence="1 5">
        <text>uridine(55) in tRNA = pseudouridine(55) in tRNA</text>
        <dbReference type="Rhea" id="RHEA:42532"/>
        <dbReference type="Rhea" id="RHEA-COMP:10101"/>
        <dbReference type="Rhea" id="RHEA-COMP:10102"/>
        <dbReference type="ChEBI" id="CHEBI:65314"/>
        <dbReference type="ChEBI" id="CHEBI:65315"/>
        <dbReference type="EC" id="5.4.99.25"/>
    </reaction>
</comment>
<dbReference type="GO" id="GO:0003723">
    <property type="term" value="F:RNA binding"/>
    <property type="evidence" value="ECO:0007669"/>
    <property type="project" value="InterPro"/>
</dbReference>
<dbReference type="EMBL" id="AP013035">
    <property type="protein sequence ID" value="BAT71260.1"/>
    <property type="molecule type" value="Genomic_DNA"/>
</dbReference>
<dbReference type="KEGG" id="ttk:TST_0452"/>
<feature type="domain" description="tRNA pseudouridylate synthase B C-terminal" evidence="7">
    <location>
        <begin position="175"/>
        <end position="228"/>
    </location>
</feature>
<dbReference type="NCBIfam" id="TIGR00431">
    <property type="entry name" value="TruB"/>
    <property type="match status" value="1"/>
</dbReference>
<name>A0A0S3QSH7_THET7</name>
<gene>
    <name evidence="5 8" type="primary">truB</name>
    <name evidence="8" type="ORF">TST_0452</name>
</gene>
<dbReference type="RefSeq" id="WP_068549179.1">
    <property type="nucleotide sequence ID" value="NZ_AP013035.1"/>
</dbReference>
<comment type="function">
    <text evidence="5">Responsible for synthesis of pseudouridine from uracil-55 in the psi GC loop of transfer RNAs.</text>
</comment>
<sequence length="306" mass="34479">MEEVTGVIVINKKEGITSTRMVEKVKRLLKVKKAGHLGTLDPMATGVLPIAVGRATKLADIFMSLPKEYVGRVKLGILTDTYDREGKILREEPVPEITPEQIEKVLKKFVGEIWQKPPLYSAKRYKGKRLYQLAREGKSVEVEPKKVHIDELKLISYEPPYIKLYAKVGKGVYIRTLAKDIGEELGTVGTLWDLARTSAAGFTLEQAVTLDELAAMELEERRKLVIPLSQCFPEFPSLKVMGRLKWWVTVGNPVVVTPDELGKKELQEGEYVKILNEDSDLIAMGVIKKSPEGRWICHPHKVLYTS</sequence>
<dbReference type="PANTHER" id="PTHR13767:SF2">
    <property type="entry name" value="PSEUDOURIDYLATE SYNTHASE TRUB1"/>
    <property type="match status" value="1"/>
</dbReference>
<feature type="active site" description="Nucleophile" evidence="5">
    <location>
        <position position="41"/>
    </location>
</feature>
<dbReference type="AlphaFoldDB" id="A0A0S3QSH7"/>
<dbReference type="Pfam" id="PF16198">
    <property type="entry name" value="TruB_C_2"/>
    <property type="match status" value="1"/>
</dbReference>
<dbReference type="SUPFAM" id="SSF55120">
    <property type="entry name" value="Pseudouridine synthase"/>
    <property type="match status" value="1"/>
</dbReference>
<evidence type="ECO:0000256" key="2">
    <source>
        <dbReference type="ARBA" id="ARBA00005642"/>
    </source>
</evidence>
<dbReference type="EC" id="5.4.99.25" evidence="5"/>
<evidence type="ECO:0000256" key="3">
    <source>
        <dbReference type="ARBA" id="ARBA00022694"/>
    </source>
</evidence>
<dbReference type="Proteomes" id="UP000063234">
    <property type="component" value="Chromosome"/>
</dbReference>
<accession>A0A0S3QSH7</accession>
<protein>
    <recommendedName>
        <fullName evidence="5">tRNA pseudouridine synthase B</fullName>
        <ecNumber evidence="5">5.4.99.25</ecNumber>
    </recommendedName>
    <alternativeName>
        <fullName evidence="5">tRNA pseudouridine(55) synthase</fullName>
        <shortName evidence="5">Psi55 synthase</shortName>
    </alternativeName>
    <alternativeName>
        <fullName evidence="5">tRNA pseudouridylate synthase</fullName>
    </alternativeName>
    <alternativeName>
        <fullName evidence="5">tRNA-uridine isomerase</fullName>
    </alternativeName>
</protein>
<dbReference type="InterPro" id="IPR014780">
    <property type="entry name" value="tRNA_psdUridine_synth_TruB"/>
</dbReference>
<comment type="similarity">
    <text evidence="2 5">Belongs to the pseudouridine synthase TruB family. Type 1 subfamily.</text>
</comment>